<comment type="caution">
    <text evidence="2">The sequence shown here is derived from an EMBL/GenBank/DDBJ whole genome shotgun (WGS) entry which is preliminary data.</text>
</comment>
<dbReference type="AlphaFoldDB" id="A0A136KJU6"/>
<dbReference type="InterPro" id="IPR016181">
    <property type="entry name" value="Acyl_CoA_acyltransferase"/>
</dbReference>
<dbReference type="EMBL" id="JYPD01000012">
    <property type="protein sequence ID" value="KXK09715.1"/>
    <property type="molecule type" value="Genomic_DNA"/>
</dbReference>
<sequence length="389" mass="43361">MQETTQTALGLPNRKVTGPLNPLTTSANGDSHSDPTPLQDRETRQIVPAYPSIDNILTYLYLEERLATHGLSSDRIAQIQERISGVLGNQGSVNIIIGDALRNPSIRPILMTGIEAFDKAMPVFLAPFFEHPDSTLTFSIQHPSEALNDLAAIGSERYRVFALAKGWNIPSLHGENQHSVDVDPNDLASYHVKVINKHEDILGSMRIVWCEKPQPSKTLEDILDSSSFLVFNAISDRGEVINKTIEACQHIEGLETAIIEGRLVTFERLIGANYEDIYGENSNINYRNGTLAIMGVLTLLTSAWLLEKGMDMAIIQADRLNSGIYEENFRGALHLIHNHSEMKYKHGKVIQDETNTYILDLKKARDLILTNMDTLSGFAKYALNLVREP</sequence>
<evidence type="ECO:0000313" key="3">
    <source>
        <dbReference type="Proteomes" id="UP000070449"/>
    </source>
</evidence>
<evidence type="ECO:0000256" key="1">
    <source>
        <dbReference type="SAM" id="MobiDB-lite"/>
    </source>
</evidence>
<proteinExistence type="predicted"/>
<gene>
    <name evidence="2" type="ORF">UZ20_WS6002000283</name>
</gene>
<dbReference type="Proteomes" id="UP000070449">
    <property type="component" value="Unassembled WGS sequence"/>
</dbReference>
<name>A0A136KJU6_9BACT</name>
<accession>A0A136KJU6</accession>
<feature type="compositionally biased region" description="Polar residues" evidence="1">
    <location>
        <begin position="22"/>
        <end position="36"/>
    </location>
</feature>
<evidence type="ECO:0000313" key="2">
    <source>
        <dbReference type="EMBL" id="KXK09715.1"/>
    </source>
</evidence>
<dbReference type="SUPFAM" id="SSF55729">
    <property type="entry name" value="Acyl-CoA N-acyltransferases (Nat)"/>
    <property type="match status" value="1"/>
</dbReference>
<dbReference type="STRING" id="1617427.UZ20_WS6002000283"/>
<reference evidence="2 3" key="1">
    <citation type="submission" date="2015-02" db="EMBL/GenBank/DDBJ databases">
        <title>Improved understanding of the partial-nitritation anammox process through 23 genomes representing the majority of the microbial community.</title>
        <authorList>
            <person name="Speth D.R."/>
            <person name="In T Zandt M."/>
            <person name="Guerrero Cruz S."/>
            <person name="Jetten M.S."/>
            <person name="Dutilh B.E."/>
        </authorList>
    </citation>
    <scope>NUCLEOTIDE SEQUENCE [LARGE SCALE GENOMIC DNA]</scope>
    <source>
        <strain evidence="2">OLB21</strain>
    </source>
</reference>
<feature type="region of interest" description="Disordered" evidence="1">
    <location>
        <begin position="1"/>
        <end position="44"/>
    </location>
</feature>
<organism evidence="2 3">
    <name type="scientific">candidate division WS6 bacterium OLB21</name>
    <dbReference type="NCBI Taxonomy" id="1617427"/>
    <lineage>
        <taxon>Bacteria</taxon>
        <taxon>Candidatus Dojkabacteria</taxon>
    </lineage>
</organism>
<protein>
    <submittedName>
        <fullName evidence="2">Uncharacterized protein</fullName>
    </submittedName>
</protein>